<evidence type="ECO:0000313" key="7">
    <source>
        <dbReference type="EMBL" id="KAF2015561.1"/>
    </source>
</evidence>
<keyword evidence="1" id="KW-0677">Repeat</keyword>
<evidence type="ECO:0000256" key="5">
    <source>
        <dbReference type="SAM" id="MobiDB-lite"/>
    </source>
</evidence>
<dbReference type="SMART" id="SM00248">
    <property type="entry name" value="ANK"/>
    <property type="match status" value="7"/>
</dbReference>
<dbReference type="InterPro" id="IPR036770">
    <property type="entry name" value="Ankyrin_rpt-contain_sf"/>
</dbReference>
<dbReference type="PROSITE" id="PS50048">
    <property type="entry name" value="ZN2_CY6_FUNGAL_2"/>
    <property type="match status" value="1"/>
</dbReference>
<dbReference type="PROSITE" id="PS50297">
    <property type="entry name" value="ANK_REP_REGION"/>
    <property type="match status" value="2"/>
</dbReference>
<keyword evidence="2 4" id="KW-0040">ANK repeat</keyword>
<proteinExistence type="predicted"/>
<dbReference type="CDD" id="cd00067">
    <property type="entry name" value="GAL4"/>
    <property type="match status" value="1"/>
</dbReference>
<dbReference type="GO" id="GO:0005737">
    <property type="term" value="C:cytoplasm"/>
    <property type="evidence" value="ECO:0007669"/>
    <property type="project" value="TreeGrafter"/>
</dbReference>
<feature type="repeat" description="ANK" evidence="4">
    <location>
        <begin position="551"/>
        <end position="573"/>
    </location>
</feature>
<evidence type="ECO:0000256" key="3">
    <source>
        <dbReference type="ARBA" id="ARBA00023242"/>
    </source>
</evidence>
<feature type="region of interest" description="Disordered" evidence="5">
    <location>
        <begin position="63"/>
        <end position="82"/>
    </location>
</feature>
<organism evidence="7 8">
    <name type="scientific">Aaosphaeria arxii CBS 175.79</name>
    <dbReference type="NCBI Taxonomy" id="1450172"/>
    <lineage>
        <taxon>Eukaryota</taxon>
        <taxon>Fungi</taxon>
        <taxon>Dikarya</taxon>
        <taxon>Ascomycota</taxon>
        <taxon>Pezizomycotina</taxon>
        <taxon>Dothideomycetes</taxon>
        <taxon>Pleosporomycetidae</taxon>
        <taxon>Pleosporales</taxon>
        <taxon>Pleosporales incertae sedis</taxon>
        <taxon>Aaosphaeria</taxon>
    </lineage>
</organism>
<dbReference type="EMBL" id="ML978069">
    <property type="protein sequence ID" value="KAF2015561.1"/>
    <property type="molecule type" value="Genomic_DNA"/>
</dbReference>
<dbReference type="Gene3D" id="1.25.40.20">
    <property type="entry name" value="Ankyrin repeat-containing domain"/>
    <property type="match status" value="3"/>
</dbReference>
<dbReference type="InterPro" id="IPR001138">
    <property type="entry name" value="Zn2Cys6_DnaBD"/>
</dbReference>
<evidence type="ECO:0000313" key="8">
    <source>
        <dbReference type="Proteomes" id="UP000799778"/>
    </source>
</evidence>
<accession>A0A6A5XS25</accession>
<dbReference type="SUPFAM" id="SSF48403">
    <property type="entry name" value="Ankyrin repeat"/>
    <property type="match status" value="1"/>
</dbReference>
<name>A0A6A5XS25_9PLEO</name>
<feature type="domain" description="Zn(2)-C6 fungal-type" evidence="6">
    <location>
        <begin position="12"/>
        <end position="46"/>
    </location>
</feature>
<protein>
    <submittedName>
        <fullName evidence="7">Ankyrin</fullName>
    </submittedName>
</protein>
<evidence type="ECO:0000256" key="2">
    <source>
        <dbReference type="ARBA" id="ARBA00023043"/>
    </source>
</evidence>
<dbReference type="RefSeq" id="XP_033383900.1">
    <property type="nucleotide sequence ID" value="XM_033531014.1"/>
</dbReference>
<dbReference type="PANTHER" id="PTHR24198:SF165">
    <property type="entry name" value="ANKYRIN REPEAT-CONTAINING PROTEIN-RELATED"/>
    <property type="match status" value="1"/>
</dbReference>
<dbReference type="Proteomes" id="UP000799778">
    <property type="component" value="Unassembled WGS sequence"/>
</dbReference>
<dbReference type="GO" id="GO:0008270">
    <property type="term" value="F:zinc ion binding"/>
    <property type="evidence" value="ECO:0007669"/>
    <property type="project" value="InterPro"/>
</dbReference>
<dbReference type="PROSITE" id="PS50088">
    <property type="entry name" value="ANK_REPEAT"/>
    <property type="match status" value="2"/>
</dbReference>
<dbReference type="PANTHER" id="PTHR24198">
    <property type="entry name" value="ANKYRIN REPEAT AND PROTEIN KINASE DOMAIN-CONTAINING PROTEIN"/>
    <property type="match status" value="1"/>
</dbReference>
<dbReference type="OrthoDB" id="539213at2759"/>
<keyword evidence="3" id="KW-0539">Nucleus</keyword>
<feature type="compositionally biased region" description="Acidic residues" evidence="5">
    <location>
        <begin position="72"/>
        <end position="82"/>
    </location>
</feature>
<dbReference type="Pfam" id="PF12796">
    <property type="entry name" value="Ank_2"/>
    <property type="match status" value="2"/>
</dbReference>
<feature type="repeat" description="ANK" evidence="4">
    <location>
        <begin position="346"/>
        <end position="378"/>
    </location>
</feature>
<evidence type="ECO:0000256" key="1">
    <source>
        <dbReference type="ARBA" id="ARBA00022737"/>
    </source>
</evidence>
<sequence>MPKKGCRLHLIKCEECRRDKQKCLPITRKWPEKCERCTQKGFQCSEGKRAAWKRRRLLDRRGDVRAEREAEASPEQDSDNEEEDLNTWAFLLSVHQIMTKALKQLHKIRKETCILFDISQPDLNRTRYETGSKIEDFERFVQELGKVLLAMSKNALDSKTNNTSVDVMHSLVGNFLNDDYSTTSASPCLICDVDDDALEMLQDQNSCAAEYLTRIARWAHHCRHIDYRPADHHVAQEWETIERLTDKVKAKTIHVLRGLDFVEKIPEVPLFMPEEVSLSPEVRASLLPQDCLERTWLHQLLDMDFISIDRGVDQFILDALDSIQSKNFQYQSHFYQSRFWDKKDIIGRTALHIACQKNYEKVVSALRRLGADVGVTAIFGSLPLHYAASTGSDAICQQLQLSPKASINAVDSFGMTALYYAFAHRKRSVVELLLLDPDIRPNEWAPENQPSILSRSIAKQDLGLVKMVLDRGVDPSRLHRKALNEMPPVYVAIHQKHIRMLRLLCEQCTDINMLDATDSTPILYASYRNFVEGVKYLKNCEEVDINSMNKYGDTALTIAARFGHLEVVKALIEAEEIDIGIKNPRTGLTAANIARKYGHLDVADLLDGFEELAVLL</sequence>
<evidence type="ECO:0000259" key="6">
    <source>
        <dbReference type="PROSITE" id="PS50048"/>
    </source>
</evidence>
<dbReference type="InterPro" id="IPR002110">
    <property type="entry name" value="Ankyrin_rpt"/>
</dbReference>
<keyword evidence="8" id="KW-1185">Reference proteome</keyword>
<evidence type="ECO:0000256" key="4">
    <source>
        <dbReference type="PROSITE-ProRule" id="PRU00023"/>
    </source>
</evidence>
<gene>
    <name evidence="7" type="ORF">BU24DRAFT_450256</name>
</gene>
<dbReference type="GeneID" id="54288411"/>
<dbReference type="GO" id="GO:0000981">
    <property type="term" value="F:DNA-binding transcription factor activity, RNA polymerase II-specific"/>
    <property type="evidence" value="ECO:0007669"/>
    <property type="project" value="InterPro"/>
</dbReference>
<reference evidence="7" key="1">
    <citation type="journal article" date="2020" name="Stud. Mycol.">
        <title>101 Dothideomycetes genomes: a test case for predicting lifestyles and emergence of pathogens.</title>
        <authorList>
            <person name="Haridas S."/>
            <person name="Albert R."/>
            <person name="Binder M."/>
            <person name="Bloem J."/>
            <person name="Labutti K."/>
            <person name="Salamov A."/>
            <person name="Andreopoulos B."/>
            <person name="Baker S."/>
            <person name="Barry K."/>
            <person name="Bills G."/>
            <person name="Bluhm B."/>
            <person name="Cannon C."/>
            <person name="Castanera R."/>
            <person name="Culley D."/>
            <person name="Daum C."/>
            <person name="Ezra D."/>
            <person name="Gonzalez J."/>
            <person name="Henrissat B."/>
            <person name="Kuo A."/>
            <person name="Liang C."/>
            <person name="Lipzen A."/>
            <person name="Lutzoni F."/>
            <person name="Magnuson J."/>
            <person name="Mondo S."/>
            <person name="Nolan M."/>
            <person name="Ohm R."/>
            <person name="Pangilinan J."/>
            <person name="Park H.-J."/>
            <person name="Ramirez L."/>
            <person name="Alfaro M."/>
            <person name="Sun H."/>
            <person name="Tritt A."/>
            <person name="Yoshinaga Y."/>
            <person name="Zwiers L.-H."/>
            <person name="Turgeon B."/>
            <person name="Goodwin S."/>
            <person name="Spatafora J."/>
            <person name="Crous P."/>
            <person name="Grigoriev I."/>
        </authorList>
    </citation>
    <scope>NUCLEOTIDE SEQUENCE</scope>
    <source>
        <strain evidence="7">CBS 175.79</strain>
    </source>
</reference>
<dbReference type="AlphaFoldDB" id="A0A6A5XS25"/>